<feature type="transmembrane region" description="Helical" evidence="14">
    <location>
        <begin position="276"/>
        <end position="296"/>
    </location>
</feature>
<gene>
    <name evidence="16" type="primary">macB</name>
    <name evidence="16" type="ORF">E8L99_22995</name>
</gene>
<dbReference type="InterPro" id="IPR027417">
    <property type="entry name" value="P-loop_NTPase"/>
</dbReference>
<evidence type="ECO:0000256" key="7">
    <source>
        <dbReference type="ARBA" id="ARBA00022840"/>
    </source>
</evidence>
<evidence type="ECO:0000256" key="8">
    <source>
        <dbReference type="ARBA" id="ARBA00022967"/>
    </source>
</evidence>
<dbReference type="PROSITE" id="PS50893">
    <property type="entry name" value="ABC_TRANSPORTER_2"/>
    <property type="match status" value="1"/>
</dbReference>
<evidence type="ECO:0000256" key="3">
    <source>
        <dbReference type="ARBA" id="ARBA00022475"/>
    </source>
</evidence>
<name>A0A4D7QL29_9HYPH</name>
<dbReference type="GO" id="GO:0022857">
    <property type="term" value="F:transmembrane transporter activity"/>
    <property type="evidence" value="ECO:0007669"/>
    <property type="project" value="UniProtKB-ARBA"/>
</dbReference>
<evidence type="ECO:0000256" key="14">
    <source>
        <dbReference type="SAM" id="Phobius"/>
    </source>
</evidence>
<dbReference type="InterPro" id="IPR050250">
    <property type="entry name" value="Macrolide_Exporter_MacB"/>
</dbReference>
<evidence type="ECO:0000256" key="1">
    <source>
        <dbReference type="ARBA" id="ARBA00004429"/>
    </source>
</evidence>
<feature type="transmembrane region" description="Helical" evidence="14">
    <location>
        <begin position="612"/>
        <end position="635"/>
    </location>
</feature>
<keyword evidence="3" id="KW-1003">Cell membrane</keyword>
<keyword evidence="8" id="KW-1278">Translocase</keyword>
<evidence type="ECO:0000259" key="15">
    <source>
        <dbReference type="PROSITE" id="PS50893"/>
    </source>
</evidence>
<dbReference type="InterPro" id="IPR017911">
    <property type="entry name" value="MacB-like_ATP-bd"/>
</dbReference>
<dbReference type="GO" id="GO:0005886">
    <property type="term" value="C:plasma membrane"/>
    <property type="evidence" value="ECO:0007669"/>
    <property type="project" value="UniProtKB-SubCell"/>
</dbReference>
<evidence type="ECO:0000313" key="17">
    <source>
        <dbReference type="Proteomes" id="UP000298588"/>
    </source>
</evidence>
<dbReference type="OrthoDB" id="9770036at2"/>
<keyword evidence="17" id="KW-1185">Reference proteome</keyword>
<dbReference type="PANTHER" id="PTHR30572">
    <property type="entry name" value="MEMBRANE COMPONENT OF TRANSPORTER-RELATED"/>
    <property type="match status" value="1"/>
</dbReference>
<evidence type="ECO:0000256" key="6">
    <source>
        <dbReference type="ARBA" id="ARBA00022741"/>
    </source>
</evidence>
<dbReference type="Gene3D" id="3.40.50.300">
    <property type="entry name" value="P-loop containing nucleotide triphosphate hydrolases"/>
    <property type="match status" value="1"/>
</dbReference>
<dbReference type="Proteomes" id="UP000298588">
    <property type="component" value="Chromosome"/>
</dbReference>
<dbReference type="GO" id="GO:0046677">
    <property type="term" value="P:response to antibiotic"/>
    <property type="evidence" value="ECO:0007669"/>
    <property type="project" value="UniProtKB-KW"/>
</dbReference>
<keyword evidence="6" id="KW-0547">Nucleotide-binding</keyword>
<comment type="subcellular location">
    <subcellularLocation>
        <location evidence="1">Cell inner membrane</location>
        <topology evidence="1">Multi-pass membrane protein</topology>
    </subcellularLocation>
</comment>
<dbReference type="SUPFAM" id="SSF52540">
    <property type="entry name" value="P-loop containing nucleoside triphosphate hydrolases"/>
    <property type="match status" value="1"/>
</dbReference>
<keyword evidence="9 14" id="KW-1133">Transmembrane helix</keyword>
<accession>A0A4D7QL29</accession>
<evidence type="ECO:0000256" key="12">
    <source>
        <dbReference type="ARBA" id="ARBA00038388"/>
    </source>
</evidence>
<dbReference type="InterPro" id="IPR003838">
    <property type="entry name" value="ABC3_permease_C"/>
</dbReference>
<keyword evidence="7" id="KW-0067">ATP-binding</keyword>
<dbReference type="KEGG" id="paqt:E8L99_22995"/>
<evidence type="ECO:0000256" key="11">
    <source>
        <dbReference type="ARBA" id="ARBA00023251"/>
    </source>
</evidence>
<protein>
    <recommendedName>
        <fullName evidence="13">Pyoverdine export ATP-binding/permease protein PvdT</fullName>
    </recommendedName>
</protein>
<evidence type="ECO:0000256" key="10">
    <source>
        <dbReference type="ARBA" id="ARBA00023136"/>
    </source>
</evidence>
<comment type="similarity">
    <text evidence="12">Belongs to the ABC transporter superfamily. Macrolide exporter (TC 3.A.1.122) family.</text>
</comment>
<proteinExistence type="inferred from homology"/>
<dbReference type="GO" id="GO:0098796">
    <property type="term" value="C:membrane protein complex"/>
    <property type="evidence" value="ECO:0007669"/>
    <property type="project" value="UniProtKB-ARBA"/>
</dbReference>
<sequence length="651" mass="69369">MGQPLLVLKHIRREFRTGEDTFAALKDINLTIEAGEMVAIIGASGSGKSTLMNILGCLDRPTSGEYSVAGRSAADMSPDERADLRRDHFGFIFQRYHLLEELTALDNVEIPAIYSGRGPAARHRRATDLLSRLGMGARLMHRPNQLSGGQQQRVSIARSLMNGADVILADEPTGALDKQTSSEVLDILKELNAEGHTVIIVTHDAGVAAHARRVIEISDGDIVSDVRQGAETAAPSVNGRNETGAGRRGLAGRLGGLREAARMALIAMNAHRMRSFLTMLGIIIGIASVLSVVALGQGTSRSVLANISSLGTSTLEIFPGTDFGDVRSGKIKTLVLDDVRALQMERFAGDVTPTVSTSSTVRLGSTEASVMVNGVGDRYFAVKGTQIRQGRFFDAESVRSIAQEVVIDDNTFRTLFPLRTERPIGTIILIGKVPCRIVGVTGAQQSGFGASQNLTVYLPYTTVQARFLGDSSLRSILLRVGDATPSSEALVSATRILDQRHGRRDFFILNTDDIRRTITSTTELLTLLVAAIAVISLIVGGIGVMNIMLVSVVERTREIGVRLAVGGRSGDILEQFLIEAVLITLIGGILGIAAALGFGLVFNALVSGFSLIYSPVLVALAFGFSSLIGLAFGFLPARSAAKLDPVDALAR</sequence>
<organism evidence="16 17">
    <name type="scientific">Phreatobacter aquaticus</name>
    <dbReference type="NCBI Taxonomy" id="2570229"/>
    <lineage>
        <taxon>Bacteria</taxon>
        <taxon>Pseudomonadati</taxon>
        <taxon>Pseudomonadota</taxon>
        <taxon>Alphaproteobacteria</taxon>
        <taxon>Hyphomicrobiales</taxon>
        <taxon>Phreatobacteraceae</taxon>
        <taxon>Phreatobacter</taxon>
    </lineage>
</organism>
<evidence type="ECO:0000256" key="2">
    <source>
        <dbReference type="ARBA" id="ARBA00022448"/>
    </source>
</evidence>
<evidence type="ECO:0000256" key="13">
    <source>
        <dbReference type="ARBA" id="ARBA00041199"/>
    </source>
</evidence>
<dbReference type="CDD" id="cd03255">
    <property type="entry name" value="ABC_MJ0796_LolCDE_FtsE"/>
    <property type="match status" value="1"/>
</dbReference>
<evidence type="ECO:0000256" key="5">
    <source>
        <dbReference type="ARBA" id="ARBA00022692"/>
    </source>
</evidence>
<dbReference type="PROSITE" id="PS00211">
    <property type="entry name" value="ABC_TRANSPORTER_1"/>
    <property type="match status" value="1"/>
</dbReference>
<dbReference type="InterPro" id="IPR017871">
    <property type="entry name" value="ABC_transporter-like_CS"/>
</dbReference>
<keyword evidence="4" id="KW-0997">Cell inner membrane</keyword>
<dbReference type="EMBL" id="CP039865">
    <property type="protein sequence ID" value="QCK88420.1"/>
    <property type="molecule type" value="Genomic_DNA"/>
</dbReference>
<keyword evidence="10 14" id="KW-0472">Membrane</keyword>
<dbReference type="FunFam" id="3.40.50.300:FF:000032">
    <property type="entry name" value="Export ABC transporter ATP-binding protein"/>
    <property type="match status" value="1"/>
</dbReference>
<dbReference type="InterPro" id="IPR003593">
    <property type="entry name" value="AAA+_ATPase"/>
</dbReference>
<dbReference type="Pfam" id="PF00005">
    <property type="entry name" value="ABC_tran"/>
    <property type="match status" value="1"/>
</dbReference>
<dbReference type="GO" id="GO:0005524">
    <property type="term" value="F:ATP binding"/>
    <property type="evidence" value="ECO:0007669"/>
    <property type="project" value="UniProtKB-KW"/>
</dbReference>
<evidence type="ECO:0000256" key="4">
    <source>
        <dbReference type="ARBA" id="ARBA00022519"/>
    </source>
</evidence>
<keyword evidence="2" id="KW-0813">Transport</keyword>
<dbReference type="SMART" id="SM00382">
    <property type="entry name" value="AAA"/>
    <property type="match status" value="1"/>
</dbReference>
<evidence type="ECO:0000313" key="16">
    <source>
        <dbReference type="EMBL" id="QCK88420.1"/>
    </source>
</evidence>
<dbReference type="AlphaFoldDB" id="A0A4D7QL29"/>
<keyword evidence="5 14" id="KW-0812">Transmembrane</keyword>
<reference evidence="16 17" key="1">
    <citation type="submission" date="2019-04" db="EMBL/GenBank/DDBJ databases">
        <title>Phreatobacter aquaticus sp. nov.</title>
        <authorList>
            <person name="Choi A."/>
            <person name="Baek K."/>
        </authorList>
    </citation>
    <scope>NUCLEOTIDE SEQUENCE [LARGE SCALE GENOMIC DNA]</scope>
    <source>
        <strain evidence="16 17">NMCR1094</strain>
    </source>
</reference>
<dbReference type="Pfam" id="PF12704">
    <property type="entry name" value="MacB_PCD"/>
    <property type="match status" value="1"/>
</dbReference>
<dbReference type="PANTHER" id="PTHR30572:SF14">
    <property type="entry name" value="MACROLIDE EXPORT ATP-BINDING_PERMEASE PROTEIN MACB"/>
    <property type="match status" value="1"/>
</dbReference>
<dbReference type="InterPro" id="IPR025857">
    <property type="entry name" value="MacB_PCD"/>
</dbReference>
<dbReference type="RefSeq" id="WP_137101746.1">
    <property type="nucleotide sequence ID" value="NZ_CP039865.1"/>
</dbReference>
<dbReference type="InterPro" id="IPR003439">
    <property type="entry name" value="ABC_transporter-like_ATP-bd"/>
</dbReference>
<dbReference type="GO" id="GO:0016887">
    <property type="term" value="F:ATP hydrolysis activity"/>
    <property type="evidence" value="ECO:0007669"/>
    <property type="project" value="InterPro"/>
</dbReference>
<keyword evidence="11" id="KW-0046">Antibiotic resistance</keyword>
<feature type="transmembrane region" description="Helical" evidence="14">
    <location>
        <begin position="576"/>
        <end position="606"/>
    </location>
</feature>
<feature type="domain" description="ABC transporter" evidence="15">
    <location>
        <begin position="6"/>
        <end position="244"/>
    </location>
</feature>
<evidence type="ECO:0000256" key="9">
    <source>
        <dbReference type="ARBA" id="ARBA00022989"/>
    </source>
</evidence>
<feature type="transmembrane region" description="Helical" evidence="14">
    <location>
        <begin position="524"/>
        <end position="553"/>
    </location>
</feature>
<dbReference type="Pfam" id="PF02687">
    <property type="entry name" value="FtsX"/>
    <property type="match status" value="1"/>
</dbReference>